<feature type="transmembrane region" description="Helical" evidence="6">
    <location>
        <begin position="84"/>
        <end position="105"/>
    </location>
</feature>
<evidence type="ECO:0000313" key="8">
    <source>
        <dbReference type="Proteomes" id="UP000317036"/>
    </source>
</evidence>
<dbReference type="NCBIfam" id="TIGR00765">
    <property type="entry name" value="yihY_not_rbn"/>
    <property type="match status" value="1"/>
</dbReference>
<keyword evidence="8" id="KW-1185">Reference proteome</keyword>
<dbReference type="EMBL" id="VNJI01000007">
    <property type="protein sequence ID" value="TVY10521.1"/>
    <property type="molecule type" value="Genomic_DNA"/>
</dbReference>
<comment type="caution">
    <text evidence="7">The sequence shown here is derived from an EMBL/GenBank/DDBJ whole genome shotgun (WGS) entry which is preliminary data.</text>
</comment>
<keyword evidence="5 6" id="KW-0472">Membrane</keyword>
<feature type="transmembrane region" description="Helical" evidence="6">
    <location>
        <begin position="203"/>
        <end position="224"/>
    </location>
</feature>
<gene>
    <name evidence="7" type="ORF">FPZ49_07225</name>
</gene>
<dbReference type="PIRSF" id="PIRSF035875">
    <property type="entry name" value="RNase_BN"/>
    <property type="match status" value="1"/>
</dbReference>
<accession>A0A559KEH1</accession>
<sequence length="272" mass="30304">MVRKFIKALSDQIAKDDAFGLAAQCAYYFLLSLFPFLIFIVSLLGFMPFSSDELIEFSKQYIPRGVAVGLESQLREIVDIKRSASLSFGLLFSLFTASAAMNAIVNAVNRAYGLPDRKSYIHSRLLAILLTLGMLIVVASALLLSVFSHSIGDWLAAHTFVPIDKIKLWNVLSWIINFAILFCVFLGLYFIAPNTCLRCKEVLPGAILASIGWQVTSLGFSYYVNHWGNYNATYGSLGGVIVLLTWFYLCAFIIIVCGEINAMSYLLKNRKE</sequence>
<dbReference type="Pfam" id="PF03631">
    <property type="entry name" value="Virul_fac_BrkB"/>
    <property type="match status" value="1"/>
</dbReference>
<reference evidence="7 8" key="1">
    <citation type="submission" date="2019-07" db="EMBL/GenBank/DDBJ databases">
        <authorList>
            <person name="Kim J."/>
        </authorList>
    </citation>
    <scope>NUCLEOTIDE SEQUENCE [LARGE SCALE GENOMIC DNA]</scope>
    <source>
        <strain evidence="7 8">JC52</strain>
    </source>
</reference>
<name>A0A559KEH1_9BACL</name>
<comment type="subcellular location">
    <subcellularLocation>
        <location evidence="1">Cell membrane</location>
        <topology evidence="1">Multi-pass membrane protein</topology>
    </subcellularLocation>
</comment>
<dbReference type="RefSeq" id="WP_144845017.1">
    <property type="nucleotide sequence ID" value="NZ_VNJI01000007.1"/>
</dbReference>
<dbReference type="PANTHER" id="PTHR30213">
    <property type="entry name" value="INNER MEMBRANE PROTEIN YHJD"/>
    <property type="match status" value="1"/>
</dbReference>
<feature type="transmembrane region" description="Helical" evidence="6">
    <location>
        <begin position="21"/>
        <end position="47"/>
    </location>
</feature>
<evidence type="ECO:0000313" key="7">
    <source>
        <dbReference type="EMBL" id="TVY10521.1"/>
    </source>
</evidence>
<evidence type="ECO:0000256" key="6">
    <source>
        <dbReference type="SAM" id="Phobius"/>
    </source>
</evidence>
<protein>
    <submittedName>
        <fullName evidence="7">YihY/virulence factor BrkB family protein</fullName>
    </submittedName>
</protein>
<keyword evidence="4 6" id="KW-1133">Transmembrane helix</keyword>
<dbReference type="AlphaFoldDB" id="A0A559KEH1"/>
<feature type="transmembrane region" description="Helical" evidence="6">
    <location>
        <begin position="244"/>
        <end position="267"/>
    </location>
</feature>
<evidence type="ECO:0000256" key="4">
    <source>
        <dbReference type="ARBA" id="ARBA00022989"/>
    </source>
</evidence>
<dbReference type="Proteomes" id="UP000317036">
    <property type="component" value="Unassembled WGS sequence"/>
</dbReference>
<evidence type="ECO:0000256" key="5">
    <source>
        <dbReference type="ARBA" id="ARBA00023136"/>
    </source>
</evidence>
<dbReference type="InterPro" id="IPR017039">
    <property type="entry name" value="Virul_fac_BrkB"/>
</dbReference>
<dbReference type="OrthoDB" id="9775903at2"/>
<proteinExistence type="predicted"/>
<feature type="transmembrane region" description="Helical" evidence="6">
    <location>
        <begin position="125"/>
        <end position="151"/>
    </location>
</feature>
<keyword evidence="3 6" id="KW-0812">Transmembrane</keyword>
<dbReference type="PANTHER" id="PTHR30213:SF0">
    <property type="entry name" value="UPF0761 MEMBRANE PROTEIN YIHY"/>
    <property type="match status" value="1"/>
</dbReference>
<evidence type="ECO:0000256" key="2">
    <source>
        <dbReference type="ARBA" id="ARBA00022475"/>
    </source>
</evidence>
<evidence type="ECO:0000256" key="1">
    <source>
        <dbReference type="ARBA" id="ARBA00004651"/>
    </source>
</evidence>
<dbReference type="GO" id="GO:0005886">
    <property type="term" value="C:plasma membrane"/>
    <property type="evidence" value="ECO:0007669"/>
    <property type="project" value="UniProtKB-SubCell"/>
</dbReference>
<evidence type="ECO:0000256" key="3">
    <source>
        <dbReference type="ARBA" id="ARBA00022692"/>
    </source>
</evidence>
<feature type="transmembrane region" description="Helical" evidence="6">
    <location>
        <begin position="171"/>
        <end position="191"/>
    </location>
</feature>
<keyword evidence="2" id="KW-1003">Cell membrane</keyword>
<organism evidence="7 8">
    <name type="scientific">Paenibacillus cremeus</name>
    <dbReference type="NCBI Taxonomy" id="2163881"/>
    <lineage>
        <taxon>Bacteria</taxon>
        <taxon>Bacillati</taxon>
        <taxon>Bacillota</taxon>
        <taxon>Bacilli</taxon>
        <taxon>Bacillales</taxon>
        <taxon>Paenibacillaceae</taxon>
        <taxon>Paenibacillus</taxon>
    </lineage>
</organism>